<evidence type="ECO:0000313" key="4">
    <source>
        <dbReference type="Proteomes" id="UP001153148"/>
    </source>
</evidence>
<feature type="coiled-coil region" evidence="1">
    <location>
        <begin position="82"/>
        <end position="109"/>
    </location>
</feature>
<proteinExistence type="predicted"/>
<reference evidence="3" key="1">
    <citation type="submission" date="2021-03" db="EMBL/GenBank/DDBJ databases">
        <authorList>
            <person name="Tran Van P."/>
        </authorList>
    </citation>
    <scope>NUCLEOTIDE SEQUENCE</scope>
</reference>
<feature type="compositionally biased region" description="Polar residues" evidence="2">
    <location>
        <begin position="120"/>
        <end position="129"/>
    </location>
</feature>
<evidence type="ECO:0000256" key="1">
    <source>
        <dbReference type="SAM" id="Coils"/>
    </source>
</evidence>
<evidence type="ECO:0000256" key="2">
    <source>
        <dbReference type="SAM" id="MobiDB-lite"/>
    </source>
</evidence>
<organism evidence="3 4">
    <name type="scientific">Timema podura</name>
    <name type="common">Walking stick</name>
    <dbReference type="NCBI Taxonomy" id="61482"/>
    <lineage>
        <taxon>Eukaryota</taxon>
        <taxon>Metazoa</taxon>
        <taxon>Ecdysozoa</taxon>
        <taxon>Arthropoda</taxon>
        <taxon>Hexapoda</taxon>
        <taxon>Insecta</taxon>
        <taxon>Pterygota</taxon>
        <taxon>Neoptera</taxon>
        <taxon>Polyneoptera</taxon>
        <taxon>Phasmatodea</taxon>
        <taxon>Timematodea</taxon>
        <taxon>Timematoidea</taxon>
        <taxon>Timematidae</taxon>
        <taxon>Timema</taxon>
    </lineage>
</organism>
<feature type="compositionally biased region" description="Polar residues" evidence="2">
    <location>
        <begin position="141"/>
        <end position="158"/>
    </location>
</feature>
<keyword evidence="1" id="KW-0175">Coiled coil</keyword>
<dbReference type="Proteomes" id="UP001153148">
    <property type="component" value="Unassembled WGS sequence"/>
</dbReference>
<accession>A0ABN7NPB1</accession>
<feature type="region of interest" description="Disordered" evidence="2">
    <location>
        <begin position="113"/>
        <end position="163"/>
    </location>
</feature>
<evidence type="ECO:0000313" key="3">
    <source>
        <dbReference type="EMBL" id="CAG2057676.1"/>
    </source>
</evidence>
<sequence>MLVLKQFPGKHRNRDRENSSWLVAFVSMVTKTSRRYQAGCIGILRPGMVGSCFLEGSGMIDSCSLEGPGTLSSCWHKGPRMISKSERRVDAAQKEVDQCKEVIKVLREKMELDNKRNNESTRQQSSTYPISPPRLSKKSTTRLAASEPTQQMPESFQESGHAPLEFATIVPT</sequence>
<comment type="caution">
    <text evidence="3">The sequence shown here is derived from an EMBL/GenBank/DDBJ whole genome shotgun (WGS) entry which is preliminary data.</text>
</comment>
<dbReference type="EMBL" id="CAJPIN010005820">
    <property type="protein sequence ID" value="CAG2057676.1"/>
    <property type="molecule type" value="Genomic_DNA"/>
</dbReference>
<gene>
    <name evidence="3" type="ORF">TPAB3V08_LOCUS4653</name>
</gene>
<protein>
    <submittedName>
        <fullName evidence="3">Uncharacterized protein</fullName>
    </submittedName>
</protein>
<keyword evidence="4" id="KW-1185">Reference proteome</keyword>
<name>A0ABN7NPB1_TIMPD</name>